<protein>
    <submittedName>
        <fullName evidence="2">Uncharacterized protein</fullName>
    </submittedName>
</protein>
<keyword evidence="3" id="KW-1185">Reference proteome</keyword>
<organism evidence="2 3">
    <name type="scientific">Acer negundo</name>
    <name type="common">Box elder</name>
    <dbReference type="NCBI Taxonomy" id="4023"/>
    <lineage>
        <taxon>Eukaryota</taxon>
        <taxon>Viridiplantae</taxon>
        <taxon>Streptophyta</taxon>
        <taxon>Embryophyta</taxon>
        <taxon>Tracheophyta</taxon>
        <taxon>Spermatophyta</taxon>
        <taxon>Magnoliopsida</taxon>
        <taxon>eudicotyledons</taxon>
        <taxon>Gunneridae</taxon>
        <taxon>Pentapetalae</taxon>
        <taxon>rosids</taxon>
        <taxon>malvids</taxon>
        <taxon>Sapindales</taxon>
        <taxon>Sapindaceae</taxon>
        <taxon>Hippocastanoideae</taxon>
        <taxon>Acereae</taxon>
        <taxon>Acer</taxon>
    </lineage>
</organism>
<feature type="region of interest" description="Disordered" evidence="1">
    <location>
        <begin position="27"/>
        <end position="79"/>
    </location>
</feature>
<reference evidence="2" key="1">
    <citation type="journal article" date="2022" name="Plant J.">
        <title>Strategies of tolerance reflected in two North American maple genomes.</title>
        <authorList>
            <person name="McEvoy S.L."/>
            <person name="Sezen U.U."/>
            <person name="Trouern-Trend A."/>
            <person name="McMahon S.M."/>
            <person name="Schaberg P.G."/>
            <person name="Yang J."/>
            <person name="Wegrzyn J.L."/>
            <person name="Swenson N.G."/>
        </authorList>
    </citation>
    <scope>NUCLEOTIDE SEQUENCE</scope>
    <source>
        <strain evidence="2">91603</strain>
    </source>
</reference>
<reference evidence="2" key="2">
    <citation type="submission" date="2023-02" db="EMBL/GenBank/DDBJ databases">
        <authorList>
            <person name="Swenson N.G."/>
            <person name="Wegrzyn J.L."/>
            <person name="Mcevoy S.L."/>
        </authorList>
    </citation>
    <scope>NUCLEOTIDE SEQUENCE</scope>
    <source>
        <strain evidence="2">91603</strain>
        <tissue evidence="2">Leaf</tissue>
    </source>
</reference>
<proteinExistence type="predicted"/>
<sequence length="214" mass="24664">MPTFLEKVMHRNLYNVHGIASDSANIKDKTKEVDNKESEAVKPDGHAPKVNECVDKKDKPEEVDNKDSEAPERDEHAPKVDEFEVTIEQCFFDHIAMLLIALVMTHARTGSPIGYKSTIDLKSYRSPVPNLMVPIAEQSLSILENRPDNCLERDLETGRKWKREKFMNCPWIHPEKRKKRKRVKLGQIRDISNDDDLLDFKYDAFLKTTGDDIS</sequence>
<accession>A0AAD5JGS8</accession>
<dbReference type="AlphaFoldDB" id="A0AAD5JGS8"/>
<comment type="caution">
    <text evidence="2">The sequence shown here is derived from an EMBL/GenBank/DDBJ whole genome shotgun (WGS) entry which is preliminary data.</text>
</comment>
<evidence type="ECO:0000313" key="2">
    <source>
        <dbReference type="EMBL" id="KAI9200163.1"/>
    </source>
</evidence>
<gene>
    <name evidence="2" type="ORF">LWI28_003577</name>
</gene>
<name>A0AAD5JGS8_ACENE</name>
<evidence type="ECO:0000313" key="3">
    <source>
        <dbReference type="Proteomes" id="UP001064489"/>
    </source>
</evidence>
<dbReference type="Proteomes" id="UP001064489">
    <property type="component" value="Chromosome 9"/>
</dbReference>
<dbReference type="EMBL" id="JAJSOW010000001">
    <property type="protein sequence ID" value="KAI9200163.1"/>
    <property type="molecule type" value="Genomic_DNA"/>
</dbReference>
<evidence type="ECO:0000256" key="1">
    <source>
        <dbReference type="SAM" id="MobiDB-lite"/>
    </source>
</evidence>